<dbReference type="PANTHER" id="PTHR43791:SF75">
    <property type="entry name" value="TRANSPORTER, PUTATIVE (AFU_ORTHOLOGUE AFUA_2G00110)-RELATED"/>
    <property type="match status" value="1"/>
</dbReference>
<dbReference type="Proteomes" id="UP001287286">
    <property type="component" value="Unassembled WGS sequence"/>
</dbReference>
<keyword evidence="11 15" id="KW-0460">Magnesium</keyword>
<feature type="region of interest" description="Disordered" evidence="16">
    <location>
        <begin position="715"/>
        <end position="746"/>
    </location>
</feature>
<proteinExistence type="inferred from homology"/>
<evidence type="ECO:0000256" key="16">
    <source>
        <dbReference type="SAM" id="MobiDB-lite"/>
    </source>
</evidence>
<name>A0ABR0BMD1_PURLI</name>
<keyword evidence="13 17" id="KW-0472">Membrane</keyword>
<dbReference type="InterPro" id="IPR017850">
    <property type="entry name" value="Alkaline_phosphatase_core_sf"/>
</dbReference>
<reference evidence="18 19" key="1">
    <citation type="journal article" date="2024" name="Microbiol. Resour. Announc.">
        <title>Genome annotations for the ascomycete fungi Trichoderma harzianum, Trichoderma aggressivum, and Purpureocillium lilacinum.</title>
        <authorList>
            <person name="Beijen E.P.W."/>
            <person name="Ohm R.A."/>
        </authorList>
    </citation>
    <scope>NUCLEOTIDE SEQUENCE [LARGE SCALE GENOMIC DNA]</scope>
    <source>
        <strain evidence="18 19">CBS 150709</strain>
    </source>
</reference>
<evidence type="ECO:0000313" key="19">
    <source>
        <dbReference type="Proteomes" id="UP001287286"/>
    </source>
</evidence>
<comment type="similarity">
    <text evidence="4 14">Belongs to the alkaline phosphatase family.</text>
</comment>
<comment type="catalytic activity">
    <reaction evidence="15">
        <text>a phosphate monoester + H2O = an alcohol + phosphate</text>
        <dbReference type="Rhea" id="RHEA:15017"/>
        <dbReference type="ChEBI" id="CHEBI:15377"/>
        <dbReference type="ChEBI" id="CHEBI:30879"/>
        <dbReference type="ChEBI" id="CHEBI:43474"/>
        <dbReference type="ChEBI" id="CHEBI:67140"/>
        <dbReference type="EC" id="3.1.3.1"/>
    </reaction>
</comment>
<evidence type="ECO:0000256" key="11">
    <source>
        <dbReference type="ARBA" id="ARBA00022842"/>
    </source>
</evidence>
<dbReference type="Pfam" id="PF00245">
    <property type="entry name" value="Alk_phosphatase"/>
    <property type="match status" value="1"/>
</dbReference>
<comment type="cofactor">
    <cofactor evidence="1">
        <name>Mg(2+)</name>
        <dbReference type="ChEBI" id="CHEBI:18420"/>
    </cofactor>
</comment>
<comment type="cofactor">
    <cofactor evidence="2">
        <name>Zn(2+)</name>
        <dbReference type="ChEBI" id="CHEBI:29105"/>
    </cofactor>
</comment>
<keyword evidence="12 17" id="KW-1133">Transmembrane helix</keyword>
<accession>A0ABR0BMD1</accession>
<evidence type="ECO:0000256" key="2">
    <source>
        <dbReference type="ARBA" id="ARBA00001947"/>
    </source>
</evidence>
<evidence type="ECO:0000256" key="9">
    <source>
        <dbReference type="ARBA" id="ARBA00022801"/>
    </source>
</evidence>
<feature type="transmembrane region" description="Helical" evidence="17">
    <location>
        <begin position="757"/>
        <end position="777"/>
    </location>
</feature>
<feature type="region of interest" description="Disordered" evidence="16">
    <location>
        <begin position="621"/>
        <end position="655"/>
    </location>
</feature>
<evidence type="ECO:0000256" key="10">
    <source>
        <dbReference type="ARBA" id="ARBA00022833"/>
    </source>
</evidence>
<dbReference type="Gene3D" id="3.40.720.10">
    <property type="entry name" value="Alkaline Phosphatase, subunit A"/>
    <property type="match status" value="1"/>
</dbReference>
<feature type="transmembrane region" description="Helical" evidence="17">
    <location>
        <begin position="223"/>
        <end position="242"/>
    </location>
</feature>
<dbReference type="SMART" id="SM00098">
    <property type="entry name" value="alkPPc"/>
    <property type="match status" value="1"/>
</dbReference>
<comment type="caution">
    <text evidence="18">The sequence shown here is derived from an EMBL/GenBank/DDBJ whole genome shotgun (WGS) entry which is preliminary data.</text>
</comment>
<keyword evidence="19" id="KW-1185">Reference proteome</keyword>
<dbReference type="PRINTS" id="PR00113">
    <property type="entry name" value="ALKPHPHTASE"/>
</dbReference>
<evidence type="ECO:0000256" key="15">
    <source>
        <dbReference type="RuleBase" id="RU003947"/>
    </source>
</evidence>
<evidence type="ECO:0000256" key="6">
    <source>
        <dbReference type="ARBA" id="ARBA00022448"/>
    </source>
</evidence>
<gene>
    <name evidence="18" type="ORF">Purlil1_10518</name>
</gene>
<dbReference type="InterPro" id="IPR011701">
    <property type="entry name" value="MFS"/>
</dbReference>
<dbReference type="Gene3D" id="1.20.1250.20">
    <property type="entry name" value="MFS general substrate transporter like domains"/>
    <property type="match status" value="2"/>
</dbReference>
<dbReference type="InterPro" id="IPR036259">
    <property type="entry name" value="MFS_trans_sf"/>
</dbReference>
<dbReference type="EMBL" id="JAWRVI010000054">
    <property type="protein sequence ID" value="KAK4084021.1"/>
    <property type="molecule type" value="Genomic_DNA"/>
</dbReference>
<feature type="transmembrane region" description="Helical" evidence="17">
    <location>
        <begin position="254"/>
        <end position="274"/>
    </location>
</feature>
<evidence type="ECO:0000256" key="3">
    <source>
        <dbReference type="ARBA" id="ARBA00004141"/>
    </source>
</evidence>
<protein>
    <recommendedName>
        <fullName evidence="5 15">Alkaline phosphatase</fullName>
        <ecNumber evidence="5 15">3.1.3.1</ecNumber>
    </recommendedName>
</protein>
<keyword evidence="10 15" id="KW-0862">Zinc</keyword>
<feature type="transmembrane region" description="Helical" evidence="17">
    <location>
        <begin position="417"/>
        <end position="437"/>
    </location>
</feature>
<dbReference type="EC" id="3.1.3.1" evidence="5 15"/>
<evidence type="ECO:0000256" key="17">
    <source>
        <dbReference type="SAM" id="Phobius"/>
    </source>
</evidence>
<dbReference type="SUPFAM" id="SSF103473">
    <property type="entry name" value="MFS general substrate transporter"/>
    <property type="match status" value="1"/>
</dbReference>
<evidence type="ECO:0000256" key="5">
    <source>
        <dbReference type="ARBA" id="ARBA00012647"/>
    </source>
</evidence>
<evidence type="ECO:0000256" key="1">
    <source>
        <dbReference type="ARBA" id="ARBA00001946"/>
    </source>
</evidence>
<dbReference type="Gene3D" id="1.10.60.40">
    <property type="match status" value="1"/>
</dbReference>
<dbReference type="PANTHER" id="PTHR43791">
    <property type="entry name" value="PERMEASE-RELATED"/>
    <property type="match status" value="1"/>
</dbReference>
<feature type="transmembrane region" description="Helical" evidence="17">
    <location>
        <begin position="358"/>
        <end position="378"/>
    </location>
</feature>
<evidence type="ECO:0000313" key="18">
    <source>
        <dbReference type="EMBL" id="KAK4084021.1"/>
    </source>
</evidence>
<keyword evidence="7 17" id="KW-0812">Transmembrane</keyword>
<dbReference type="SUPFAM" id="SSF53649">
    <property type="entry name" value="Alkaline phosphatase-like"/>
    <property type="match status" value="1"/>
</dbReference>
<feature type="transmembrane region" description="Helical" evidence="17">
    <location>
        <begin position="385"/>
        <end position="405"/>
    </location>
</feature>
<organism evidence="18 19">
    <name type="scientific">Purpureocillium lilacinum</name>
    <name type="common">Paecilomyces lilacinus</name>
    <dbReference type="NCBI Taxonomy" id="33203"/>
    <lineage>
        <taxon>Eukaryota</taxon>
        <taxon>Fungi</taxon>
        <taxon>Dikarya</taxon>
        <taxon>Ascomycota</taxon>
        <taxon>Pezizomycotina</taxon>
        <taxon>Sordariomycetes</taxon>
        <taxon>Hypocreomycetidae</taxon>
        <taxon>Hypocreales</taxon>
        <taxon>Ophiocordycipitaceae</taxon>
        <taxon>Purpureocillium</taxon>
    </lineage>
</organism>
<evidence type="ECO:0000256" key="8">
    <source>
        <dbReference type="ARBA" id="ARBA00022723"/>
    </source>
</evidence>
<feature type="transmembrane region" description="Helical" evidence="17">
    <location>
        <begin position="161"/>
        <end position="180"/>
    </location>
</feature>
<dbReference type="Pfam" id="PF07690">
    <property type="entry name" value="MFS_1"/>
    <property type="match status" value="1"/>
</dbReference>
<feature type="compositionally biased region" description="Polar residues" evidence="16">
    <location>
        <begin position="634"/>
        <end position="645"/>
    </location>
</feature>
<dbReference type="PROSITE" id="PS00123">
    <property type="entry name" value="ALKALINE_PHOSPHATASE"/>
    <property type="match status" value="1"/>
</dbReference>
<feature type="transmembrane region" description="Helical" evidence="17">
    <location>
        <begin position="475"/>
        <end position="501"/>
    </location>
</feature>
<dbReference type="InterPro" id="IPR018299">
    <property type="entry name" value="Alkaline_phosphatase_AS"/>
</dbReference>
<comment type="subcellular location">
    <subcellularLocation>
        <location evidence="3">Membrane</location>
        <topology evidence="3">Multi-pass membrane protein</topology>
    </subcellularLocation>
</comment>
<feature type="transmembrane region" description="Helical" evidence="17">
    <location>
        <begin position="449"/>
        <end position="469"/>
    </location>
</feature>
<feature type="region of interest" description="Disordered" evidence="16">
    <location>
        <begin position="1"/>
        <end position="29"/>
    </location>
</feature>
<feature type="transmembrane region" description="Helical" evidence="17">
    <location>
        <begin position="192"/>
        <end position="211"/>
    </location>
</feature>
<evidence type="ECO:0000256" key="7">
    <source>
        <dbReference type="ARBA" id="ARBA00022692"/>
    </source>
</evidence>
<feature type="compositionally biased region" description="Acidic residues" evidence="16">
    <location>
        <begin position="13"/>
        <end position="29"/>
    </location>
</feature>
<keyword evidence="8" id="KW-0479">Metal-binding</keyword>
<evidence type="ECO:0000256" key="13">
    <source>
        <dbReference type="ARBA" id="ARBA00023136"/>
    </source>
</evidence>
<keyword evidence="9 15" id="KW-0378">Hydrolase</keyword>
<evidence type="ECO:0000256" key="4">
    <source>
        <dbReference type="ARBA" id="ARBA00005984"/>
    </source>
</evidence>
<evidence type="ECO:0000256" key="14">
    <source>
        <dbReference type="RuleBase" id="RU003946"/>
    </source>
</evidence>
<sequence length="1280" mass="136945">MASPPWLLSATEGNDDGAAGDENDNGEGIEDSFAVMRSDMSGRGRKTAEDKAAIVDDGDAEAGAGVVIVSEDDAAAPASVSEEANRRIRRLLDRRVLPLVCCLYVLSYLDRGNIGNAKTAGAKRDLGLDSSQWAWVLNAFYVCYVAFEWTTMFWKFFPAHVYVSVLCLCWGATAMSSGAARNMAHLVVARGFLGVFEATFGAGAPYFLSMLYRRKELGFRMSLLVGMSPLANTFASSLAYGITQIRGSLAPWRLLFIIEGSLTVLFAPAAYFLLIDSPSTAPFLSKEDKVLAVQRLQLKDSTAKGGVKWKQVVAGFSDYKNYVHALIHFCANYSFSALSNFLPSIVKDLGYDSVKAQGLTAPAYFAAFLVCVAASYASDRFGRRGLIVAGTSALGVVGYGLLAAVQDDARAGTRYAGVWLAACGVFPALCINVTWVLNNQGGDSKKGAGLAIFLTIGQCSSFISSVVFPESDAPFYTKGCAIGCGLTGVILVCSLCMSFALSRENRRRDLMYGPVDPNVEVDVTNEGDAHRNFRWIESDWRSLAGSSGGDGRSGAPRSTCKGTWKQSMDPVPCGVAAWGLAGRQVTAQVAHCGEAPQGTAGLSGPFQWSYGRFGGAACLHKHPSRPGDAGPIESLSSPSRATSTHPPTLSIPLHSTSSHLHPSIVVGTPSSVPLPPSLPFGIPLRQTAPSTPAPRPWELSVGRQDTILTMVSEQSPLLSNEGEAQASNRAEHDSDGGGSGSGSDIDKRRRWSRLREAGIFVWALVATAAVIVIAVWAQHNQQTSRAPSRSDKRNLVFMVSDGMGPASLALTRSFRQHVDGLPENDTLVLDKHFWGSSRTRSSNSLVTDSAAGATAFSCGKKSYNGAISVLSDYEPCGSVLEAAKRAGYMTGLVVTTDITDATPACFASHVLLRQMQDDIALQEVGHGVLGRSVDLMLGGGRCHFLPNGTDGSCRADDVDVIKLAQDKYGWTYTDSRDGFDKLKGGDKAHLPLLGLFASSDIPFELDRKNMNDVYPSLSEMAKTALRALERATSGSDKGFFLMIEGSRIDHAGHINDPAAQVREVLEYDKAFKAVLDFIGDTDTETVLVATSDHETGGLATALQEPGHLPVYNWYPEALAKASASCERLAHKLQDHVSKQSTPLSQPDLKAWINNELVIPGLGVTDATDEELSLLAADPEGATNNFAAVISLRAHVGWSTHGHTAVDVNVYSSGGPEADRIRGNVENTDVGKFLSHYLGVDVDTITKELREKTARPRVAAAGADEAALQWKSSYHEYEGMQ</sequence>
<keyword evidence="6" id="KW-0813">Transport</keyword>
<evidence type="ECO:0000256" key="12">
    <source>
        <dbReference type="ARBA" id="ARBA00022989"/>
    </source>
</evidence>
<dbReference type="CDD" id="cd16012">
    <property type="entry name" value="ALP"/>
    <property type="match status" value="1"/>
</dbReference>
<dbReference type="InterPro" id="IPR001952">
    <property type="entry name" value="Alkaline_phosphatase"/>
</dbReference>
<feature type="compositionally biased region" description="Low complexity" evidence="16">
    <location>
        <begin position="646"/>
        <end position="655"/>
    </location>
</feature>